<feature type="transmembrane region" description="Helical" evidence="8">
    <location>
        <begin position="174"/>
        <end position="192"/>
    </location>
</feature>
<dbReference type="PANTHER" id="PTHR33908:SF3">
    <property type="entry name" value="UNDECAPRENYL PHOSPHATE-ALPHA-4-AMINO-4-DEOXY-L-ARABINOSE ARABINOSYL TRANSFERASE"/>
    <property type="match status" value="1"/>
</dbReference>
<evidence type="ECO:0000259" key="9">
    <source>
        <dbReference type="Pfam" id="PF13231"/>
    </source>
</evidence>
<dbReference type="GO" id="GO:0005886">
    <property type="term" value="C:plasma membrane"/>
    <property type="evidence" value="ECO:0007669"/>
    <property type="project" value="UniProtKB-SubCell"/>
</dbReference>
<gene>
    <name evidence="10" type="ORF">EV385_0169</name>
</gene>
<protein>
    <submittedName>
        <fullName evidence="10">Mannosyltransferase</fullName>
    </submittedName>
</protein>
<feature type="transmembrane region" description="Helical" evidence="8">
    <location>
        <begin position="151"/>
        <end position="168"/>
    </location>
</feature>
<feature type="transmembrane region" description="Helical" evidence="8">
    <location>
        <begin position="334"/>
        <end position="350"/>
    </location>
</feature>
<dbReference type="PANTHER" id="PTHR33908">
    <property type="entry name" value="MANNOSYLTRANSFERASE YKCB-RELATED"/>
    <property type="match status" value="1"/>
</dbReference>
<accession>A0A4Q7ZDW7</accession>
<dbReference type="EMBL" id="SHKY01000001">
    <property type="protein sequence ID" value="RZU48454.1"/>
    <property type="molecule type" value="Genomic_DNA"/>
</dbReference>
<evidence type="ECO:0000256" key="2">
    <source>
        <dbReference type="ARBA" id="ARBA00022475"/>
    </source>
</evidence>
<dbReference type="InterPro" id="IPR050297">
    <property type="entry name" value="LipidA_mod_glycosyltrf_83"/>
</dbReference>
<keyword evidence="5 8" id="KW-0812">Transmembrane</keyword>
<evidence type="ECO:0000256" key="3">
    <source>
        <dbReference type="ARBA" id="ARBA00022676"/>
    </source>
</evidence>
<keyword evidence="3 10" id="KW-0328">Glycosyltransferase</keyword>
<evidence type="ECO:0000256" key="8">
    <source>
        <dbReference type="SAM" id="Phobius"/>
    </source>
</evidence>
<dbReference type="InterPro" id="IPR038731">
    <property type="entry name" value="RgtA/B/C-like"/>
</dbReference>
<keyword evidence="2" id="KW-1003">Cell membrane</keyword>
<keyword evidence="7 8" id="KW-0472">Membrane</keyword>
<feature type="domain" description="Glycosyltransferase RgtA/B/C/D-like" evidence="9">
    <location>
        <begin position="108"/>
        <end position="247"/>
    </location>
</feature>
<dbReference type="Proteomes" id="UP000292564">
    <property type="component" value="Unassembled WGS sequence"/>
</dbReference>
<keyword evidence="4 10" id="KW-0808">Transferase</keyword>
<evidence type="ECO:0000313" key="10">
    <source>
        <dbReference type="EMBL" id="RZU48454.1"/>
    </source>
</evidence>
<keyword evidence="6 8" id="KW-1133">Transmembrane helix</keyword>
<evidence type="ECO:0000313" key="11">
    <source>
        <dbReference type="Proteomes" id="UP000292564"/>
    </source>
</evidence>
<feature type="transmembrane region" description="Helical" evidence="8">
    <location>
        <begin position="121"/>
        <end position="139"/>
    </location>
</feature>
<evidence type="ECO:0000256" key="6">
    <source>
        <dbReference type="ARBA" id="ARBA00022989"/>
    </source>
</evidence>
<dbReference type="GO" id="GO:0016763">
    <property type="term" value="F:pentosyltransferase activity"/>
    <property type="evidence" value="ECO:0007669"/>
    <property type="project" value="TreeGrafter"/>
</dbReference>
<keyword evidence="11" id="KW-1185">Reference proteome</keyword>
<evidence type="ECO:0000256" key="1">
    <source>
        <dbReference type="ARBA" id="ARBA00004651"/>
    </source>
</evidence>
<feature type="transmembrane region" description="Helical" evidence="8">
    <location>
        <begin position="50"/>
        <end position="74"/>
    </location>
</feature>
<organism evidence="10 11">
    <name type="scientific">Krasilnikovia cinnamomea</name>
    <dbReference type="NCBI Taxonomy" id="349313"/>
    <lineage>
        <taxon>Bacteria</taxon>
        <taxon>Bacillati</taxon>
        <taxon>Actinomycetota</taxon>
        <taxon>Actinomycetes</taxon>
        <taxon>Micromonosporales</taxon>
        <taxon>Micromonosporaceae</taxon>
        <taxon>Krasilnikovia</taxon>
    </lineage>
</organism>
<comment type="caution">
    <text evidence="10">The sequence shown here is derived from an EMBL/GenBank/DDBJ whole genome shotgun (WGS) entry which is preliminary data.</text>
</comment>
<feature type="transmembrane region" description="Helical" evidence="8">
    <location>
        <begin position="236"/>
        <end position="257"/>
    </location>
</feature>
<reference evidence="10 11" key="1">
    <citation type="submission" date="2019-02" db="EMBL/GenBank/DDBJ databases">
        <title>Sequencing the genomes of 1000 actinobacteria strains.</title>
        <authorList>
            <person name="Klenk H.-P."/>
        </authorList>
    </citation>
    <scope>NUCLEOTIDE SEQUENCE [LARGE SCALE GENOMIC DNA]</scope>
    <source>
        <strain evidence="10 11">DSM 45162</strain>
    </source>
</reference>
<sequence>MNTTSLPIAGANGDVYIPVPRRPDAGAVAIPAQPPNSGEAAITGSPAWRAVAWVVPAIVTMAAASVGITGPGLWADELATWGMTGVSWPETWRQLGGTDATLGAYYVFMHLWCAVFGDSDLALRVPSVLAMAGAAAVVGRIGTRLLSARGGLVAGLLFAVLPVTARFAQEARPYAMAVFFAAVATLLLVRLLDGRTFPNGLAYALCLTVLCYVHLIGGLLVVAHGLAVWILQRPMLWRWIRTAVLGIIPVLPLVVLGRRQSAQTSWIEKDPWGAMEHYVQSFFGSALLTGAVLIIGLVGLGRQRASIVGGAVALIPTATLLAVGTMIPLWQQRYILFTVIGWVLLVATALERRGTVVVLAVSACLAAAAIPGQREVRTPAERLQDTKAAVALINRDFRPGDGIVYGLTDRGPGVLNRDIIAHYLPAERRPKDLLVQRPMRTAGYMVASECADVARCLGTTRRIWVLRLGIYPDPIAELDGTKTTVLRRDYTIAGAWQTTGLTIALLQRNGGS</sequence>
<proteinExistence type="predicted"/>
<evidence type="ECO:0000256" key="7">
    <source>
        <dbReference type="ARBA" id="ARBA00023136"/>
    </source>
</evidence>
<comment type="subcellular location">
    <subcellularLocation>
        <location evidence="1">Cell membrane</location>
        <topology evidence="1">Multi-pass membrane protein</topology>
    </subcellularLocation>
</comment>
<dbReference type="GO" id="GO:0009103">
    <property type="term" value="P:lipopolysaccharide biosynthetic process"/>
    <property type="evidence" value="ECO:0007669"/>
    <property type="project" value="UniProtKB-ARBA"/>
</dbReference>
<feature type="transmembrane region" description="Helical" evidence="8">
    <location>
        <begin position="278"/>
        <end position="301"/>
    </location>
</feature>
<dbReference type="AlphaFoldDB" id="A0A4Q7ZDW7"/>
<name>A0A4Q7ZDW7_9ACTN</name>
<evidence type="ECO:0000256" key="4">
    <source>
        <dbReference type="ARBA" id="ARBA00022679"/>
    </source>
</evidence>
<dbReference type="GO" id="GO:0010041">
    <property type="term" value="P:response to iron(III) ion"/>
    <property type="evidence" value="ECO:0007669"/>
    <property type="project" value="TreeGrafter"/>
</dbReference>
<evidence type="ECO:0000256" key="5">
    <source>
        <dbReference type="ARBA" id="ARBA00022692"/>
    </source>
</evidence>
<feature type="transmembrane region" description="Helical" evidence="8">
    <location>
        <begin position="307"/>
        <end position="327"/>
    </location>
</feature>
<dbReference type="Pfam" id="PF13231">
    <property type="entry name" value="PMT_2"/>
    <property type="match status" value="1"/>
</dbReference>
<feature type="transmembrane region" description="Helical" evidence="8">
    <location>
        <begin position="356"/>
        <end position="372"/>
    </location>
</feature>
<feature type="transmembrane region" description="Helical" evidence="8">
    <location>
        <begin position="204"/>
        <end position="230"/>
    </location>
</feature>